<dbReference type="WBParaSite" id="HPLM_0001965001-mRNA-1">
    <property type="protein sequence ID" value="HPLM_0001965001-mRNA-1"/>
    <property type="gene ID" value="HPLM_0001965001"/>
</dbReference>
<gene>
    <name evidence="1" type="ORF">HPLM_LOCUS19642</name>
</gene>
<dbReference type="EMBL" id="UZAF01021474">
    <property type="protein sequence ID" value="VDO78439.1"/>
    <property type="molecule type" value="Genomic_DNA"/>
</dbReference>
<sequence length="93" mass="10616">MLEERRHLASYPATRMGCLARLLSKSWRASRFVSTPSSHSCSRDPLTIAESEDTIRFLKKEESLFSNLVVFPLVHHNYRLKSVLAGDSISHSR</sequence>
<dbReference type="Proteomes" id="UP000268014">
    <property type="component" value="Unassembled WGS sequence"/>
</dbReference>
<evidence type="ECO:0000313" key="3">
    <source>
        <dbReference type="WBParaSite" id="HPLM_0001965001-mRNA-1"/>
    </source>
</evidence>
<evidence type="ECO:0000313" key="2">
    <source>
        <dbReference type="Proteomes" id="UP000268014"/>
    </source>
</evidence>
<reference evidence="1 2" key="2">
    <citation type="submission" date="2018-11" db="EMBL/GenBank/DDBJ databases">
        <authorList>
            <consortium name="Pathogen Informatics"/>
        </authorList>
    </citation>
    <scope>NUCLEOTIDE SEQUENCE [LARGE SCALE GENOMIC DNA]</scope>
    <source>
        <strain evidence="1 2">MHpl1</strain>
    </source>
</reference>
<dbReference type="AlphaFoldDB" id="A0A0N4X5K8"/>
<name>A0A0N4X5K8_HAEPC</name>
<protein>
    <submittedName>
        <fullName evidence="1 3">Uncharacterized protein</fullName>
    </submittedName>
</protein>
<reference evidence="3" key="1">
    <citation type="submission" date="2017-02" db="UniProtKB">
        <authorList>
            <consortium name="WormBaseParasite"/>
        </authorList>
    </citation>
    <scope>IDENTIFICATION</scope>
</reference>
<evidence type="ECO:0000313" key="1">
    <source>
        <dbReference type="EMBL" id="VDO78439.1"/>
    </source>
</evidence>
<proteinExistence type="predicted"/>
<accession>A0A0N4X5K8</accession>
<organism evidence="3">
    <name type="scientific">Haemonchus placei</name>
    <name type="common">Barber's pole worm</name>
    <dbReference type="NCBI Taxonomy" id="6290"/>
    <lineage>
        <taxon>Eukaryota</taxon>
        <taxon>Metazoa</taxon>
        <taxon>Ecdysozoa</taxon>
        <taxon>Nematoda</taxon>
        <taxon>Chromadorea</taxon>
        <taxon>Rhabditida</taxon>
        <taxon>Rhabditina</taxon>
        <taxon>Rhabditomorpha</taxon>
        <taxon>Strongyloidea</taxon>
        <taxon>Trichostrongylidae</taxon>
        <taxon>Haemonchus</taxon>
    </lineage>
</organism>
<keyword evidence="2" id="KW-1185">Reference proteome</keyword>